<dbReference type="AlphaFoldDB" id="A0AAP0F2P9"/>
<dbReference type="PANTHER" id="PTHR28062">
    <property type="entry name" value="K+-H+ EXCHANGE-LIKE PROTEIN"/>
    <property type="match status" value="1"/>
</dbReference>
<dbReference type="GO" id="GO:0005743">
    <property type="term" value="C:mitochondrial inner membrane"/>
    <property type="evidence" value="ECO:0007669"/>
    <property type="project" value="TreeGrafter"/>
</dbReference>
<keyword evidence="1" id="KW-0812">Transmembrane</keyword>
<evidence type="ECO:0008006" key="4">
    <source>
        <dbReference type="Google" id="ProtNLM"/>
    </source>
</evidence>
<dbReference type="EMBL" id="JBBNAE010000008">
    <property type="protein sequence ID" value="KAK9102815.1"/>
    <property type="molecule type" value="Genomic_DNA"/>
</dbReference>
<sequence>MMRARLVVFPIKGRNWCFSRSTDSSTPQTDLPKPSLKLKDLWNKIRSDGKPITENAETVVDFVSEKMNRAWTGLEIAPEGTFKNKLYGLGVRLLASVKPSENFLKSISKDITEVEVTYPASLNPRYVRRRLRHMAMRGTIVHRRYLYGSVSLLPFTAAFAVLPLPNIPFFWVLFRTYSHWRALKGSERLLVLVSNCSRKWHSTSTTSEADIKGRSYEDLELELIHSTSCQWVLQPSEELEKLLGAADDEHGLGKCTISEICRIYQLDDKEVMKYRSL</sequence>
<dbReference type="GO" id="GO:1902600">
    <property type="term" value="P:proton transmembrane transport"/>
    <property type="evidence" value="ECO:0007669"/>
    <property type="project" value="TreeGrafter"/>
</dbReference>
<dbReference type="GO" id="GO:0006813">
    <property type="term" value="P:potassium ion transport"/>
    <property type="evidence" value="ECO:0007669"/>
    <property type="project" value="TreeGrafter"/>
</dbReference>
<comment type="caution">
    <text evidence="2">The sequence shown here is derived from an EMBL/GenBank/DDBJ whole genome shotgun (WGS) entry which is preliminary data.</text>
</comment>
<keyword evidence="3" id="KW-1185">Reference proteome</keyword>
<gene>
    <name evidence="2" type="ORF">Sjap_020069</name>
</gene>
<dbReference type="InterPro" id="IPR018786">
    <property type="entry name" value="Mit_KHE1"/>
</dbReference>
<organism evidence="2 3">
    <name type="scientific">Stephania japonica</name>
    <dbReference type="NCBI Taxonomy" id="461633"/>
    <lineage>
        <taxon>Eukaryota</taxon>
        <taxon>Viridiplantae</taxon>
        <taxon>Streptophyta</taxon>
        <taxon>Embryophyta</taxon>
        <taxon>Tracheophyta</taxon>
        <taxon>Spermatophyta</taxon>
        <taxon>Magnoliopsida</taxon>
        <taxon>Ranunculales</taxon>
        <taxon>Menispermaceae</taxon>
        <taxon>Menispermoideae</taxon>
        <taxon>Cissampelideae</taxon>
        <taxon>Stephania</taxon>
    </lineage>
</organism>
<feature type="transmembrane region" description="Helical" evidence="1">
    <location>
        <begin position="145"/>
        <end position="174"/>
    </location>
</feature>
<keyword evidence="1" id="KW-0472">Membrane</keyword>
<reference evidence="2 3" key="1">
    <citation type="submission" date="2024-01" db="EMBL/GenBank/DDBJ databases">
        <title>Genome assemblies of Stephania.</title>
        <authorList>
            <person name="Yang L."/>
        </authorList>
    </citation>
    <scope>NUCLEOTIDE SEQUENCE [LARGE SCALE GENOMIC DNA]</scope>
    <source>
        <strain evidence="2">QJT</strain>
        <tissue evidence="2">Leaf</tissue>
    </source>
</reference>
<evidence type="ECO:0000313" key="3">
    <source>
        <dbReference type="Proteomes" id="UP001417504"/>
    </source>
</evidence>
<evidence type="ECO:0000313" key="2">
    <source>
        <dbReference type="EMBL" id="KAK9102815.1"/>
    </source>
</evidence>
<name>A0AAP0F2P9_9MAGN</name>
<dbReference type="Proteomes" id="UP001417504">
    <property type="component" value="Unassembled WGS sequence"/>
</dbReference>
<dbReference type="Pfam" id="PF10173">
    <property type="entry name" value="Mit_KHE1"/>
    <property type="match status" value="1"/>
</dbReference>
<protein>
    <recommendedName>
        <fullName evidence="4">K+-H+ exchange-like protein</fullName>
    </recommendedName>
</protein>
<evidence type="ECO:0000256" key="1">
    <source>
        <dbReference type="SAM" id="Phobius"/>
    </source>
</evidence>
<dbReference type="PANTHER" id="PTHR28062:SF1">
    <property type="entry name" value="TRANSMEMBRANE PROTEIN"/>
    <property type="match status" value="1"/>
</dbReference>
<keyword evidence="1" id="KW-1133">Transmembrane helix</keyword>
<proteinExistence type="predicted"/>
<accession>A0AAP0F2P9</accession>